<gene>
    <name evidence="2" type="ORF">FPZ52_07630</name>
</gene>
<proteinExistence type="predicted"/>
<organism evidence="2 3">
    <name type="scientific">Qingshengfaniella alkalisoli</name>
    <dbReference type="NCBI Taxonomy" id="2599296"/>
    <lineage>
        <taxon>Bacteria</taxon>
        <taxon>Pseudomonadati</taxon>
        <taxon>Pseudomonadota</taxon>
        <taxon>Alphaproteobacteria</taxon>
        <taxon>Rhodobacterales</taxon>
        <taxon>Paracoccaceae</taxon>
        <taxon>Qingshengfaniella</taxon>
    </lineage>
</organism>
<evidence type="ECO:0000259" key="1">
    <source>
        <dbReference type="Pfam" id="PF01370"/>
    </source>
</evidence>
<keyword evidence="3" id="KW-1185">Reference proteome</keyword>
<dbReference type="KEGG" id="lit:FPZ52_07630"/>
<dbReference type="EMBL" id="CP042261">
    <property type="protein sequence ID" value="QDY69501.1"/>
    <property type="molecule type" value="Genomic_DNA"/>
</dbReference>
<dbReference type="InterPro" id="IPR050177">
    <property type="entry name" value="Lipid_A_modif_metabolic_enz"/>
</dbReference>
<dbReference type="SUPFAM" id="SSF51735">
    <property type="entry name" value="NAD(P)-binding Rossmann-fold domains"/>
    <property type="match status" value="1"/>
</dbReference>
<protein>
    <submittedName>
        <fullName evidence="2">NAD(P)-dependent oxidoreductase</fullName>
    </submittedName>
</protein>
<dbReference type="PANTHER" id="PTHR43245:SF58">
    <property type="entry name" value="BLL5923 PROTEIN"/>
    <property type="match status" value="1"/>
</dbReference>
<dbReference type="PANTHER" id="PTHR43245">
    <property type="entry name" value="BIFUNCTIONAL POLYMYXIN RESISTANCE PROTEIN ARNA"/>
    <property type="match status" value="1"/>
</dbReference>
<feature type="domain" description="NAD-dependent epimerase/dehydratase" evidence="1">
    <location>
        <begin position="3"/>
        <end position="227"/>
    </location>
</feature>
<evidence type="ECO:0000313" key="2">
    <source>
        <dbReference type="EMBL" id="QDY69501.1"/>
    </source>
</evidence>
<dbReference type="InterPro" id="IPR036291">
    <property type="entry name" value="NAD(P)-bd_dom_sf"/>
</dbReference>
<reference evidence="2 3" key="1">
    <citation type="submission" date="2019-07" db="EMBL/GenBank/DDBJ databases">
        <title>Litoreibacter alkalisoli sp. nov., isolated from saline-alkaline soil.</title>
        <authorList>
            <person name="Wang S."/>
            <person name="Xu L."/>
            <person name="Xing Y.-T."/>
            <person name="Sun J.-Q."/>
        </authorList>
    </citation>
    <scope>NUCLEOTIDE SEQUENCE [LARGE SCALE GENOMIC DNA]</scope>
    <source>
        <strain evidence="2 3">LN3S51</strain>
    </source>
</reference>
<dbReference type="InterPro" id="IPR001509">
    <property type="entry name" value="Epimerase_deHydtase"/>
</dbReference>
<dbReference type="CDD" id="cd08946">
    <property type="entry name" value="SDR_e"/>
    <property type="match status" value="1"/>
</dbReference>
<dbReference type="Proteomes" id="UP000318483">
    <property type="component" value="Chromosome"/>
</dbReference>
<dbReference type="AlphaFoldDB" id="A0A5B8IX69"/>
<evidence type="ECO:0000313" key="3">
    <source>
        <dbReference type="Proteomes" id="UP000318483"/>
    </source>
</evidence>
<dbReference type="Pfam" id="PF01370">
    <property type="entry name" value="Epimerase"/>
    <property type="match status" value="1"/>
</dbReference>
<dbReference type="OrthoDB" id="9814124at2"/>
<sequence>MRILLSGATGYVGGFILADAAAHDDEIIALSRFGRQVAGAATSLRFDLNGDMSEIPVGIDALVHCAFDHVPGRYRGGEGDDPEGFLARNVQGSLKLFEAARRVGAERIVFLSSRAVYDGHPAGTVLTEDLPLDPASLYGRAKFDVETALVALAETGLITSSLRATGIYGTSQKGGWHKWQDLFQAFEAGENIAPRIGTEVHGADLAAAVRLVLMSERSKVSGQRFNVSDLCLDRRDLLDLYATRKGIDRPLPDHSDAAMVSQMDCTRLSGLGWQPQGQDGLLRFLAELG</sequence>
<dbReference type="RefSeq" id="WP_146364880.1">
    <property type="nucleotide sequence ID" value="NZ_CP042261.1"/>
</dbReference>
<dbReference type="Gene3D" id="3.40.50.720">
    <property type="entry name" value="NAD(P)-binding Rossmann-like Domain"/>
    <property type="match status" value="1"/>
</dbReference>
<name>A0A5B8IX69_9RHOB</name>
<accession>A0A5B8IX69</accession>